<keyword evidence="1" id="KW-0472">Membrane</keyword>
<keyword evidence="2" id="KW-0378">Hydrolase</keyword>
<keyword evidence="2" id="KW-0347">Helicase</keyword>
<evidence type="ECO:0000313" key="3">
    <source>
        <dbReference type="Proteomes" id="UP000479773"/>
    </source>
</evidence>
<keyword evidence="2" id="KW-0547">Nucleotide-binding</keyword>
<evidence type="ECO:0000313" key="2">
    <source>
        <dbReference type="EMBL" id="KAA4746868.1"/>
    </source>
</evidence>
<dbReference type="GO" id="GO:0004386">
    <property type="term" value="F:helicase activity"/>
    <property type="evidence" value="ECO:0007669"/>
    <property type="project" value="UniProtKB-KW"/>
</dbReference>
<feature type="transmembrane region" description="Helical" evidence="1">
    <location>
        <begin position="40"/>
        <end position="60"/>
    </location>
</feature>
<protein>
    <submittedName>
        <fullName evidence="2">DNA repair helicase</fullName>
    </submittedName>
</protein>
<dbReference type="EMBL" id="VWEQ01000066">
    <property type="protein sequence ID" value="KAA4746868.1"/>
    <property type="molecule type" value="Genomic_DNA"/>
</dbReference>
<keyword evidence="1" id="KW-0812">Transmembrane</keyword>
<keyword evidence="2" id="KW-0067">ATP-binding</keyword>
<organism evidence="2 3">
    <name type="scientific">Bacteroides fragilis</name>
    <dbReference type="NCBI Taxonomy" id="817"/>
    <lineage>
        <taxon>Bacteria</taxon>
        <taxon>Pseudomonadati</taxon>
        <taxon>Bacteroidota</taxon>
        <taxon>Bacteroidia</taxon>
        <taxon>Bacteroidales</taxon>
        <taxon>Bacteroidaceae</taxon>
        <taxon>Bacteroides</taxon>
    </lineage>
</organism>
<comment type="caution">
    <text evidence="2">The sequence shown here is derived from an EMBL/GenBank/DDBJ whole genome shotgun (WGS) entry which is preliminary data.</text>
</comment>
<dbReference type="AlphaFoldDB" id="A0A6L3GM80"/>
<reference evidence="2 3" key="1">
    <citation type="journal article" date="2019" name="Nat. Med.">
        <title>A library of human gut bacterial isolates paired with longitudinal multiomics data enables mechanistic microbiome research.</title>
        <authorList>
            <person name="Poyet M."/>
            <person name="Groussin M."/>
            <person name="Gibbons S.M."/>
            <person name="Avila-Pacheco J."/>
            <person name="Jiang X."/>
            <person name="Kearney S.M."/>
            <person name="Perrotta A.R."/>
            <person name="Berdy B."/>
            <person name="Zhao S."/>
            <person name="Lieberman T.D."/>
            <person name="Swanson P.K."/>
            <person name="Smith M."/>
            <person name="Roesemann S."/>
            <person name="Alexander J.E."/>
            <person name="Rich S.A."/>
            <person name="Livny J."/>
            <person name="Vlamakis H."/>
            <person name="Clish C."/>
            <person name="Bullock K."/>
            <person name="Deik A."/>
            <person name="Scott J."/>
            <person name="Pierce K.A."/>
            <person name="Xavier R.J."/>
            <person name="Alm E.J."/>
        </authorList>
    </citation>
    <scope>NUCLEOTIDE SEQUENCE [LARGE SCALE GENOMIC DNA]</scope>
    <source>
        <strain evidence="2 3">BIOML-A106</strain>
    </source>
</reference>
<keyword evidence="1" id="KW-1133">Transmembrane helix</keyword>
<accession>A0A6L3GM80</accession>
<gene>
    <name evidence="2" type="ORF">F3B44_24050</name>
</gene>
<evidence type="ECO:0000256" key="1">
    <source>
        <dbReference type="SAM" id="Phobius"/>
    </source>
</evidence>
<sequence>MLKSDVIWPNSRRFKSRTEWEPLGFFSEALCNSTQFDLKLGFFSSSAINVLADGFATFLYNGGKMRMIINDILSTEDKRAIIVAD</sequence>
<feature type="non-terminal residue" evidence="2">
    <location>
        <position position="85"/>
    </location>
</feature>
<name>A0A6L3GM80_BACFG</name>
<dbReference type="Proteomes" id="UP000479773">
    <property type="component" value="Unassembled WGS sequence"/>
</dbReference>
<proteinExistence type="predicted"/>